<organism evidence="1 2">
    <name type="scientific">Panagrolaimus sp. PS1159</name>
    <dbReference type="NCBI Taxonomy" id="55785"/>
    <lineage>
        <taxon>Eukaryota</taxon>
        <taxon>Metazoa</taxon>
        <taxon>Ecdysozoa</taxon>
        <taxon>Nematoda</taxon>
        <taxon>Chromadorea</taxon>
        <taxon>Rhabditida</taxon>
        <taxon>Tylenchina</taxon>
        <taxon>Panagrolaimomorpha</taxon>
        <taxon>Panagrolaimoidea</taxon>
        <taxon>Panagrolaimidae</taxon>
        <taxon>Panagrolaimus</taxon>
    </lineage>
</organism>
<sequence>MASGPSSNTTQQRNNADSLLDELKNTIDMNCSVCFEVFTDPLLLKCGHTFCKKCTDSLIRCARENAQQHYQYGTPTIACPECRSEMPADRRFLVKNFRLADIINQFNLLQTDPKDVGATVRAANLPSLPSIEILCNSCNEMNDPKHIFCCSWCSNGRQEPFFSCGTCCVTKHSQHPLTPYKQMTTPEEREIFVNNVMSVLRDASNSLQADFGESVRITPEYQNLKNKIRDSFNFWNPVLNNLRTNPKLTKQAIENHGNIIDYFLNLCEDTVSQVKRIEQKHADDLIALRATFSDKVDDAFNRFGQSLNTLPSTSGVAAPSGNEFDYPGPNRSRSRRLALARRRMNISNGVMRATIMYPMGHSNNTNAGATSAGRIPPQRSPDSDDDL</sequence>
<dbReference type="Proteomes" id="UP000887580">
    <property type="component" value="Unplaced"/>
</dbReference>
<name>A0AC35G5A9_9BILA</name>
<accession>A0AC35G5A9</accession>
<evidence type="ECO:0000313" key="2">
    <source>
        <dbReference type="WBParaSite" id="PS1159_v2.g24213.t1"/>
    </source>
</evidence>
<reference evidence="2" key="1">
    <citation type="submission" date="2022-11" db="UniProtKB">
        <authorList>
            <consortium name="WormBaseParasite"/>
        </authorList>
    </citation>
    <scope>IDENTIFICATION</scope>
</reference>
<evidence type="ECO:0000313" key="1">
    <source>
        <dbReference type="Proteomes" id="UP000887580"/>
    </source>
</evidence>
<proteinExistence type="predicted"/>
<protein>
    <submittedName>
        <fullName evidence="2">RING-type domain-containing protein</fullName>
    </submittedName>
</protein>
<dbReference type="WBParaSite" id="PS1159_v2.g24213.t1">
    <property type="protein sequence ID" value="PS1159_v2.g24213.t1"/>
    <property type="gene ID" value="PS1159_v2.g24213"/>
</dbReference>